<feature type="active site" evidence="5 6">
    <location>
        <position position="97"/>
    </location>
</feature>
<keyword evidence="2 6" id="KW-0645">Protease</keyword>
<dbReference type="EMBL" id="OU895877">
    <property type="protein sequence ID" value="CAG9798386.1"/>
    <property type="molecule type" value="Genomic_DNA"/>
</dbReference>
<dbReference type="GO" id="GO:0005737">
    <property type="term" value="C:cytoplasm"/>
    <property type="evidence" value="ECO:0007669"/>
    <property type="project" value="TreeGrafter"/>
</dbReference>
<protein>
    <recommendedName>
        <fullName evidence="7">Calpain catalytic domain-containing protein</fullName>
    </recommendedName>
</protein>
<dbReference type="Gene3D" id="3.90.70.10">
    <property type="entry name" value="Cysteine proteinases"/>
    <property type="match status" value="1"/>
</dbReference>
<reference evidence="8" key="2">
    <citation type="submission" date="2022-10" db="EMBL/GenBank/DDBJ databases">
        <authorList>
            <consortium name="ENA_rothamsted_submissions"/>
            <consortium name="culmorum"/>
            <person name="King R."/>
        </authorList>
    </citation>
    <scope>NUCLEOTIDE SEQUENCE</scope>
</reference>
<comment type="similarity">
    <text evidence="1">Belongs to the peptidase C2 family.</text>
</comment>
<sequence length="520" mass="61134">MLADEIYRKIHHVKKSMYNQDYYTLRNQCLLSGKLFEDEFFPATSQSLYKKDSEFLHGTKDPYFNEWLRPKQICKDPQFFKNGFSTDDIKQGYCKDCWFLAAITNLTSNKKKFSEVVRGDNSFENNYAGIFHFKFWQYGEWIDVVIDDRLPTFKAADGKIKLSYASSSDQDEFWSALLEKAFAKLHGSYEALGISGTYCEAAEDMTSGVCQKFCLKDKENCLKFHKCCTYNSINFCQLENFFNMGNFMSCFIRLPQEAQKAQKAQERKTKENLVMGHSFAITKIARTTNGDQLIQLKNPWGRYEWNGAWSDDSETWKNTSEALKTGLGYKNANDGYFFISYEDFHKYFDVIEICFLKFPYSLLKVESQMKCFVSIARKDPRLFPIDKETTNHLLTFKLNIAETICFEDFKKMINFAAYHGEPIMKKQNCQAKFCQRCPRFYDQWNGSQMDIYRIISREEEFYIRIYFCCVSHNDLIILKCIAVHIRIIGNCVELYKSKCTKIEVDSYMTRLINIRDKELN</sequence>
<proteinExistence type="inferred from homology"/>
<organism evidence="8 9">
    <name type="scientific">Chironomus riparius</name>
    <dbReference type="NCBI Taxonomy" id="315576"/>
    <lineage>
        <taxon>Eukaryota</taxon>
        <taxon>Metazoa</taxon>
        <taxon>Ecdysozoa</taxon>
        <taxon>Arthropoda</taxon>
        <taxon>Hexapoda</taxon>
        <taxon>Insecta</taxon>
        <taxon>Pterygota</taxon>
        <taxon>Neoptera</taxon>
        <taxon>Endopterygota</taxon>
        <taxon>Diptera</taxon>
        <taxon>Nematocera</taxon>
        <taxon>Chironomoidea</taxon>
        <taxon>Chironomidae</taxon>
        <taxon>Chironominae</taxon>
        <taxon>Chironomus</taxon>
    </lineage>
</organism>
<keyword evidence="3 6" id="KW-0378">Hydrolase</keyword>
<dbReference type="Pfam" id="PF00648">
    <property type="entry name" value="Peptidase_C2"/>
    <property type="match status" value="1"/>
</dbReference>
<feature type="active site" evidence="5 6">
    <location>
        <position position="277"/>
    </location>
</feature>
<dbReference type="InterPro" id="IPR001300">
    <property type="entry name" value="Peptidase_C2_calpain_cat"/>
</dbReference>
<dbReference type="GO" id="GO:0004198">
    <property type="term" value="F:calcium-dependent cysteine-type endopeptidase activity"/>
    <property type="evidence" value="ECO:0007669"/>
    <property type="project" value="InterPro"/>
</dbReference>
<dbReference type="SMART" id="SM00230">
    <property type="entry name" value="CysPc"/>
    <property type="match status" value="1"/>
</dbReference>
<evidence type="ECO:0000256" key="2">
    <source>
        <dbReference type="ARBA" id="ARBA00022670"/>
    </source>
</evidence>
<keyword evidence="4 6" id="KW-0788">Thiol protease</keyword>
<evidence type="ECO:0000256" key="6">
    <source>
        <dbReference type="PROSITE-ProRule" id="PRU00239"/>
    </source>
</evidence>
<dbReference type="OrthoDB" id="424753at2759"/>
<evidence type="ECO:0000259" key="7">
    <source>
        <dbReference type="PROSITE" id="PS50203"/>
    </source>
</evidence>
<feature type="active site" evidence="5 6">
    <location>
        <position position="298"/>
    </location>
</feature>
<dbReference type="InterPro" id="IPR038765">
    <property type="entry name" value="Papain-like_cys_pep_sf"/>
</dbReference>
<evidence type="ECO:0000256" key="4">
    <source>
        <dbReference type="ARBA" id="ARBA00022807"/>
    </source>
</evidence>
<dbReference type="PROSITE" id="PS50203">
    <property type="entry name" value="CALPAIN_CAT"/>
    <property type="match status" value="1"/>
</dbReference>
<keyword evidence="9" id="KW-1185">Reference proteome</keyword>
<dbReference type="AlphaFoldDB" id="A0A9N9WN56"/>
<dbReference type="GO" id="GO:0006508">
    <property type="term" value="P:proteolysis"/>
    <property type="evidence" value="ECO:0007669"/>
    <property type="project" value="UniProtKB-KW"/>
</dbReference>
<gene>
    <name evidence="8" type="ORF">CHIRRI_LOCUS1369</name>
</gene>
<reference evidence="8" key="1">
    <citation type="submission" date="2022-01" db="EMBL/GenBank/DDBJ databases">
        <authorList>
            <person name="King R."/>
        </authorList>
    </citation>
    <scope>NUCLEOTIDE SEQUENCE</scope>
</reference>
<dbReference type="PRINTS" id="PR00704">
    <property type="entry name" value="CALPAIN"/>
</dbReference>
<dbReference type="SUPFAM" id="SSF54001">
    <property type="entry name" value="Cysteine proteinases"/>
    <property type="match status" value="1"/>
</dbReference>
<dbReference type="PANTHER" id="PTHR10183">
    <property type="entry name" value="CALPAIN"/>
    <property type="match status" value="1"/>
</dbReference>
<evidence type="ECO:0000256" key="1">
    <source>
        <dbReference type="ARBA" id="ARBA00007623"/>
    </source>
</evidence>
<evidence type="ECO:0000256" key="3">
    <source>
        <dbReference type="ARBA" id="ARBA00022801"/>
    </source>
</evidence>
<dbReference type="Proteomes" id="UP001153620">
    <property type="component" value="Chromosome 1"/>
</dbReference>
<name>A0A9N9WN56_9DIPT</name>
<dbReference type="PANTHER" id="PTHR10183:SF379">
    <property type="entry name" value="CALPAIN-5"/>
    <property type="match status" value="1"/>
</dbReference>
<evidence type="ECO:0000313" key="8">
    <source>
        <dbReference type="EMBL" id="CAG9798386.1"/>
    </source>
</evidence>
<dbReference type="InterPro" id="IPR022684">
    <property type="entry name" value="Calpain_cysteine_protease"/>
</dbReference>
<feature type="domain" description="Calpain catalytic" evidence="7">
    <location>
        <begin position="35"/>
        <end position="357"/>
    </location>
</feature>
<dbReference type="CDD" id="cd00044">
    <property type="entry name" value="CysPc"/>
    <property type="match status" value="1"/>
</dbReference>
<evidence type="ECO:0000313" key="9">
    <source>
        <dbReference type="Proteomes" id="UP001153620"/>
    </source>
</evidence>
<evidence type="ECO:0000256" key="5">
    <source>
        <dbReference type="PIRSR" id="PIRSR622684-1"/>
    </source>
</evidence>
<accession>A0A9N9WN56</accession>